<keyword evidence="2" id="KW-0378">Hydrolase</keyword>
<evidence type="ECO:0000256" key="4">
    <source>
        <dbReference type="ARBA" id="ARBA00047740"/>
    </source>
</evidence>
<dbReference type="GO" id="GO:0004651">
    <property type="term" value="F:polynucleotide 5'-phosphatase activity"/>
    <property type="evidence" value="ECO:0007669"/>
    <property type="project" value="InterPro"/>
</dbReference>
<dbReference type="KEGG" id="ctp:CTRG_00821"/>
<dbReference type="EMBL" id="GG692395">
    <property type="protein sequence ID" value="EER36082.1"/>
    <property type="molecule type" value="Genomic_DNA"/>
</dbReference>
<dbReference type="InterPro" id="IPR033469">
    <property type="entry name" value="CYTH-like_dom_sf"/>
</dbReference>
<keyword evidence="8" id="KW-1185">Reference proteome</keyword>
<dbReference type="VEuPathDB" id="FungiDB:CTRG_00821"/>
<dbReference type="GO" id="GO:0140818">
    <property type="term" value="F:mRNA 5'-triphosphate monophosphatase activity"/>
    <property type="evidence" value="ECO:0007669"/>
    <property type="project" value="UniProtKB-EC"/>
</dbReference>
<feature type="region of interest" description="Disordered" evidence="5">
    <location>
        <begin position="28"/>
        <end position="54"/>
    </location>
</feature>
<organism evidence="7 8">
    <name type="scientific">Candida tropicalis (strain ATCC MYA-3404 / T1)</name>
    <name type="common">Yeast</name>
    <dbReference type="NCBI Taxonomy" id="294747"/>
    <lineage>
        <taxon>Eukaryota</taxon>
        <taxon>Fungi</taxon>
        <taxon>Dikarya</taxon>
        <taxon>Ascomycota</taxon>
        <taxon>Saccharomycotina</taxon>
        <taxon>Pichiomycetes</taxon>
        <taxon>Debaryomycetaceae</taxon>
        <taxon>Candida/Lodderomyces clade</taxon>
        <taxon>Candida</taxon>
    </lineage>
</organism>
<keyword evidence="1" id="KW-0507">mRNA processing</keyword>
<accession>C5M432</accession>
<evidence type="ECO:0000259" key="6">
    <source>
        <dbReference type="Pfam" id="PF02940"/>
    </source>
</evidence>
<dbReference type="HOGENOM" id="CLU_882772_0_0_1"/>
<protein>
    <recommendedName>
        <fullName evidence="3">mRNA 5'-phosphatase</fullName>
        <ecNumber evidence="3">3.6.1.74</ecNumber>
    </recommendedName>
</protein>
<evidence type="ECO:0000256" key="5">
    <source>
        <dbReference type="SAM" id="MobiDB-lite"/>
    </source>
</evidence>
<evidence type="ECO:0000256" key="3">
    <source>
        <dbReference type="ARBA" id="ARBA00035028"/>
    </source>
</evidence>
<proteinExistence type="predicted"/>
<dbReference type="GO" id="GO:0006397">
    <property type="term" value="P:mRNA processing"/>
    <property type="evidence" value="ECO:0007669"/>
    <property type="project" value="UniProtKB-KW"/>
</dbReference>
<sequence length="315" mass="36554">MDESLIKKTAGLSLDDEPVIVEYPTPRTVSTTKKVKSAKTKKEKTKRKKEKKKGKWKWKKQNIKRSEFQGVALDPTLVGKILDKIETAVQRSAKKNQVEIEIKFGKMMGRNSEARLALGGKPRPRIIHKLAFGHFDSDIGLHHFRKVCKSIEESQGPDPTFVDSRRKDTYHATKTQMFVNSKNLKDSTEICYKKRILGDFYIYNPTGEFDFKFLISERIIKNEEESERIKTYRRLFTRSKRRRNWYETSTGNVLSTSIIKLDPAVRNHRYEFEMRVDSQPIVLSALHGLGDGFYQDFHSKLLGVLYTADEINESL</sequence>
<evidence type="ECO:0000256" key="2">
    <source>
        <dbReference type="ARBA" id="ARBA00022801"/>
    </source>
</evidence>
<dbReference type="InterPro" id="IPR004206">
    <property type="entry name" value="mRNA_triPase_Cet1"/>
</dbReference>
<gene>
    <name evidence="7" type="ORF">CTRG_00821</name>
</gene>
<dbReference type="GeneID" id="8301887"/>
<evidence type="ECO:0000313" key="7">
    <source>
        <dbReference type="EMBL" id="EER36082.1"/>
    </source>
</evidence>
<dbReference type="Pfam" id="PF02940">
    <property type="entry name" value="mRNA_triPase"/>
    <property type="match status" value="1"/>
</dbReference>
<evidence type="ECO:0000313" key="8">
    <source>
        <dbReference type="Proteomes" id="UP000002037"/>
    </source>
</evidence>
<dbReference type="OrthoDB" id="10518842at2759"/>
<comment type="catalytic activity">
    <reaction evidence="4">
        <text>a 5'-end triphospho-ribonucleoside in mRNA + H2O = a 5'-end diphospho-ribonucleoside in mRNA + phosphate + H(+)</text>
        <dbReference type="Rhea" id="RHEA:67004"/>
        <dbReference type="Rhea" id="RHEA-COMP:17164"/>
        <dbReference type="Rhea" id="RHEA-COMP:17165"/>
        <dbReference type="ChEBI" id="CHEBI:15377"/>
        <dbReference type="ChEBI" id="CHEBI:15378"/>
        <dbReference type="ChEBI" id="CHEBI:43474"/>
        <dbReference type="ChEBI" id="CHEBI:167616"/>
        <dbReference type="ChEBI" id="CHEBI:167618"/>
        <dbReference type="EC" id="3.6.1.74"/>
    </reaction>
    <physiologicalReaction direction="left-to-right" evidence="4">
        <dbReference type="Rhea" id="RHEA:67005"/>
    </physiologicalReaction>
</comment>
<dbReference type="Proteomes" id="UP000002037">
    <property type="component" value="Unassembled WGS sequence"/>
</dbReference>
<evidence type="ECO:0000256" key="1">
    <source>
        <dbReference type="ARBA" id="ARBA00022664"/>
    </source>
</evidence>
<dbReference type="SUPFAM" id="SSF55154">
    <property type="entry name" value="CYTH-like phosphatases"/>
    <property type="match status" value="1"/>
</dbReference>
<dbReference type="Gene3D" id="3.20.100.10">
    <property type="entry name" value="mRNA triphosphatase Cet1-like"/>
    <property type="match status" value="1"/>
</dbReference>
<dbReference type="InterPro" id="IPR037009">
    <property type="entry name" value="mRNA_triPase_Cet1_sf"/>
</dbReference>
<dbReference type="AlphaFoldDB" id="C5M432"/>
<dbReference type="RefSeq" id="XP_002546040.1">
    <property type="nucleotide sequence ID" value="XM_002545994.1"/>
</dbReference>
<feature type="compositionally biased region" description="Basic residues" evidence="5">
    <location>
        <begin position="33"/>
        <end position="54"/>
    </location>
</feature>
<name>C5M432_CANTT</name>
<feature type="domain" description="mRNA triphosphatase Cet1-like" evidence="6">
    <location>
        <begin position="91"/>
        <end position="249"/>
    </location>
</feature>
<reference evidence="7 8" key="1">
    <citation type="journal article" date="2009" name="Nature">
        <title>Evolution of pathogenicity and sexual reproduction in eight Candida genomes.</title>
        <authorList>
            <person name="Butler G."/>
            <person name="Rasmussen M.D."/>
            <person name="Lin M.F."/>
            <person name="Santos M.A."/>
            <person name="Sakthikumar S."/>
            <person name="Munro C.A."/>
            <person name="Rheinbay E."/>
            <person name="Grabherr M."/>
            <person name="Forche A."/>
            <person name="Reedy J.L."/>
            <person name="Agrafioti I."/>
            <person name="Arnaud M.B."/>
            <person name="Bates S."/>
            <person name="Brown A.J."/>
            <person name="Brunke S."/>
            <person name="Costanzo M.C."/>
            <person name="Fitzpatrick D.A."/>
            <person name="de Groot P.W."/>
            <person name="Harris D."/>
            <person name="Hoyer L.L."/>
            <person name="Hube B."/>
            <person name="Klis F.M."/>
            <person name="Kodira C."/>
            <person name="Lennard N."/>
            <person name="Logue M.E."/>
            <person name="Martin R."/>
            <person name="Neiman A.M."/>
            <person name="Nikolaou E."/>
            <person name="Quail M.A."/>
            <person name="Quinn J."/>
            <person name="Santos M.C."/>
            <person name="Schmitzberger F.F."/>
            <person name="Sherlock G."/>
            <person name="Shah P."/>
            <person name="Silverstein K.A."/>
            <person name="Skrzypek M.S."/>
            <person name="Soll D."/>
            <person name="Staggs R."/>
            <person name="Stansfield I."/>
            <person name="Stumpf M.P."/>
            <person name="Sudbery P.E."/>
            <person name="Srikantha T."/>
            <person name="Zeng Q."/>
            <person name="Berman J."/>
            <person name="Berriman M."/>
            <person name="Heitman J."/>
            <person name="Gow N.A."/>
            <person name="Lorenz M.C."/>
            <person name="Birren B.W."/>
            <person name="Kellis M."/>
            <person name="Cuomo C.A."/>
        </authorList>
    </citation>
    <scope>NUCLEOTIDE SEQUENCE [LARGE SCALE GENOMIC DNA]</scope>
    <source>
        <strain evidence="8">ATCC MYA-3404 / T1</strain>
    </source>
</reference>
<dbReference type="EC" id="3.6.1.74" evidence="3"/>